<evidence type="ECO:0000313" key="1">
    <source>
        <dbReference type="EMBL" id="MEQ2193959.1"/>
    </source>
</evidence>
<proteinExistence type="predicted"/>
<name>A0ABV0QDT8_9TELE</name>
<organism evidence="1 2">
    <name type="scientific">Xenoophorus captivus</name>
    <dbReference type="NCBI Taxonomy" id="1517983"/>
    <lineage>
        <taxon>Eukaryota</taxon>
        <taxon>Metazoa</taxon>
        <taxon>Chordata</taxon>
        <taxon>Craniata</taxon>
        <taxon>Vertebrata</taxon>
        <taxon>Euteleostomi</taxon>
        <taxon>Actinopterygii</taxon>
        <taxon>Neopterygii</taxon>
        <taxon>Teleostei</taxon>
        <taxon>Neoteleostei</taxon>
        <taxon>Acanthomorphata</taxon>
        <taxon>Ovalentaria</taxon>
        <taxon>Atherinomorphae</taxon>
        <taxon>Cyprinodontiformes</taxon>
        <taxon>Goodeidae</taxon>
        <taxon>Xenoophorus</taxon>
    </lineage>
</organism>
<accession>A0ABV0QDT8</accession>
<evidence type="ECO:0008006" key="3">
    <source>
        <dbReference type="Google" id="ProtNLM"/>
    </source>
</evidence>
<reference evidence="1 2" key="1">
    <citation type="submission" date="2021-06" db="EMBL/GenBank/DDBJ databases">
        <authorList>
            <person name="Palmer J.M."/>
        </authorList>
    </citation>
    <scope>NUCLEOTIDE SEQUENCE [LARGE SCALE GENOMIC DNA]</scope>
    <source>
        <strain evidence="1 2">XC_2019</strain>
        <tissue evidence="1">Muscle</tissue>
    </source>
</reference>
<keyword evidence="2" id="KW-1185">Reference proteome</keyword>
<dbReference type="SUPFAM" id="SSF49899">
    <property type="entry name" value="Concanavalin A-like lectins/glucanases"/>
    <property type="match status" value="1"/>
</dbReference>
<dbReference type="Proteomes" id="UP001434883">
    <property type="component" value="Unassembled WGS sequence"/>
</dbReference>
<dbReference type="EMBL" id="JAHRIN010008817">
    <property type="protein sequence ID" value="MEQ2193959.1"/>
    <property type="molecule type" value="Genomic_DNA"/>
</dbReference>
<gene>
    <name evidence="1" type="ORF">XENOCAPTIV_019529</name>
</gene>
<protein>
    <recommendedName>
        <fullName evidence="3">Maturase K</fullName>
    </recommendedName>
</protein>
<sequence>EPYELTRNSSALPSSIYSDTTLRGENVSLNFRTAQSPALLLYVSSYYREYMAVLINKHGGESCIFYLFRVLRTLILEEKCLHHFHHKMLVVPQLIF</sequence>
<feature type="non-terminal residue" evidence="1">
    <location>
        <position position="1"/>
    </location>
</feature>
<dbReference type="InterPro" id="IPR013320">
    <property type="entry name" value="ConA-like_dom_sf"/>
</dbReference>
<evidence type="ECO:0000313" key="2">
    <source>
        <dbReference type="Proteomes" id="UP001434883"/>
    </source>
</evidence>
<comment type="caution">
    <text evidence="1">The sequence shown here is derived from an EMBL/GenBank/DDBJ whole genome shotgun (WGS) entry which is preliminary data.</text>
</comment>